<dbReference type="RefSeq" id="WP_108143038.1">
    <property type="nucleotide sequence ID" value="NZ_QAXS01000080.1"/>
</dbReference>
<feature type="domain" description="Transposase IS4-like" evidence="1">
    <location>
        <begin position="183"/>
        <end position="416"/>
    </location>
</feature>
<dbReference type="PANTHER" id="PTHR35604:SF2">
    <property type="entry name" value="TRANSPOSASE INSH FOR INSERTION SEQUENCE ELEMENT IS5A-RELATED"/>
    <property type="match status" value="1"/>
</dbReference>
<evidence type="ECO:0000313" key="2">
    <source>
        <dbReference type="EMBL" id="PTV92083.1"/>
    </source>
</evidence>
<evidence type="ECO:0000313" key="3">
    <source>
        <dbReference type="EMBL" id="TDP78721.1"/>
    </source>
</evidence>
<dbReference type="PANTHER" id="PTHR35604">
    <property type="entry name" value="TRANSPOSASE INSH FOR INSERTION SEQUENCE ELEMENT IS5A-RELATED"/>
    <property type="match status" value="1"/>
</dbReference>
<dbReference type="InterPro" id="IPR002559">
    <property type="entry name" value="Transposase_11"/>
</dbReference>
<dbReference type="OrthoDB" id="5751230at2"/>
<dbReference type="GO" id="GO:0006313">
    <property type="term" value="P:DNA transposition"/>
    <property type="evidence" value="ECO:0007669"/>
    <property type="project" value="InterPro"/>
</dbReference>
<evidence type="ECO:0000313" key="5">
    <source>
        <dbReference type="Proteomes" id="UP000295176"/>
    </source>
</evidence>
<protein>
    <submittedName>
        <fullName evidence="2">Transposase-like protein DUF772</fullName>
    </submittedName>
</protein>
<evidence type="ECO:0000313" key="4">
    <source>
        <dbReference type="Proteomes" id="UP000244089"/>
    </source>
</evidence>
<dbReference type="Pfam" id="PF01609">
    <property type="entry name" value="DDE_Tnp_1"/>
    <property type="match status" value="1"/>
</dbReference>
<name>A0A2T5REX1_9FIRM</name>
<gene>
    <name evidence="3" type="ORF">C7957_1761</name>
    <name evidence="2" type="ORF">C8C76_1801</name>
</gene>
<organism evidence="2 4">
    <name type="scientific">Halanaerobium saccharolyticum</name>
    <dbReference type="NCBI Taxonomy" id="43595"/>
    <lineage>
        <taxon>Bacteria</taxon>
        <taxon>Bacillati</taxon>
        <taxon>Bacillota</taxon>
        <taxon>Clostridia</taxon>
        <taxon>Halanaerobiales</taxon>
        <taxon>Halanaerobiaceae</taxon>
        <taxon>Halanaerobium</taxon>
    </lineage>
</organism>
<dbReference type="GO" id="GO:0004803">
    <property type="term" value="F:transposase activity"/>
    <property type="evidence" value="ECO:0007669"/>
    <property type="project" value="InterPro"/>
</dbReference>
<reference evidence="2 4" key="1">
    <citation type="submission" date="2018-04" db="EMBL/GenBank/DDBJ databases">
        <title>Subsurface microbial communities from deep shales in Ohio and West Virginia, USA.</title>
        <authorList>
            <person name="Wrighton K."/>
        </authorList>
    </citation>
    <scope>NUCLEOTIDE SEQUENCE [LARGE SCALE GENOMIC DNA]</scope>
    <source>
        <strain evidence="3 5">MSL 7</strain>
        <strain evidence="2 4">WC1</strain>
    </source>
</reference>
<evidence type="ECO:0000259" key="1">
    <source>
        <dbReference type="Pfam" id="PF01609"/>
    </source>
</evidence>
<accession>A0A2T5REX1</accession>
<proteinExistence type="predicted"/>
<dbReference type="Proteomes" id="UP000295176">
    <property type="component" value="Unassembled WGS sequence"/>
</dbReference>
<sequence>MAIIPQKKLFDYQEIQPLGDLERLRLVLKYLPDEEFMRHLENERGKGRDDYPIRAMWNSILAGIVFEHKTTASLRRELSRNGQLRSMCGFKNCKVPPAWVYSRFFNKLLEDEHQEYIEEIFNKLIEELKELLPDFGETLAVDGKAIDSFANSHDYDKKEEIKDDRRRDLDADYGSKTYCYEDEEGNKYKKVKSWFGYKLHLIVDAAYELPVAFKVTPASNAEQPAAHELIDELDETHPEIMEDCNYFLGDRGYDDGKLIAKLWEEYKIKPVIDIRNMWKDGEETKLVEGEENVVYDYCGNVYCHDPVTGKRREMAFGGFEKDRNTLKERCPAKHYGLECRGKDKCPVANGTRISLEEDPRVFTPVARQSYKWDRIYKARTSVERVNSRLDVSYGFENHTVRGIDKMELKCSLSLMVMLSMAVGRIKEKQEDKLRSLLQPA</sequence>
<dbReference type="Proteomes" id="UP000244089">
    <property type="component" value="Unassembled WGS sequence"/>
</dbReference>
<dbReference type="EMBL" id="SNXX01000076">
    <property type="protein sequence ID" value="TDP78721.1"/>
    <property type="molecule type" value="Genomic_DNA"/>
</dbReference>
<dbReference type="GO" id="GO:0003677">
    <property type="term" value="F:DNA binding"/>
    <property type="evidence" value="ECO:0007669"/>
    <property type="project" value="InterPro"/>
</dbReference>
<dbReference type="EMBL" id="QAXS01000080">
    <property type="protein sequence ID" value="PTV92083.1"/>
    <property type="molecule type" value="Genomic_DNA"/>
</dbReference>
<dbReference type="AlphaFoldDB" id="A0A2T5REX1"/>
<comment type="caution">
    <text evidence="2">The sequence shown here is derived from an EMBL/GenBank/DDBJ whole genome shotgun (WGS) entry which is preliminary data.</text>
</comment>